<feature type="transmembrane region" description="Helical" evidence="9">
    <location>
        <begin position="262"/>
        <end position="284"/>
    </location>
</feature>
<name>A0A7E4ZZG7_PANRE</name>
<dbReference type="SUPFAM" id="SSF57196">
    <property type="entry name" value="EGF/Laminin"/>
    <property type="match status" value="1"/>
</dbReference>
<feature type="disulfide bond" evidence="8">
    <location>
        <begin position="207"/>
        <end position="216"/>
    </location>
</feature>
<feature type="domain" description="EGF-like" evidence="11">
    <location>
        <begin position="22"/>
        <end position="64"/>
    </location>
</feature>
<evidence type="ECO:0000256" key="8">
    <source>
        <dbReference type="PROSITE-ProRule" id="PRU00076"/>
    </source>
</evidence>
<evidence type="ECO:0000256" key="3">
    <source>
        <dbReference type="ARBA" id="ARBA00022536"/>
    </source>
</evidence>
<feature type="domain" description="EGF-like" evidence="11">
    <location>
        <begin position="142"/>
        <end position="177"/>
    </location>
</feature>
<dbReference type="PANTHER" id="PTHR12916">
    <property type="entry name" value="CYTOCHROME C OXIDASE POLYPEPTIDE VIC-2"/>
    <property type="match status" value="1"/>
</dbReference>
<reference evidence="13" key="2">
    <citation type="submission" date="2020-10" db="UniProtKB">
        <authorList>
            <consortium name="WormBaseParasite"/>
        </authorList>
    </citation>
    <scope>IDENTIFICATION</scope>
</reference>
<dbReference type="InterPro" id="IPR018097">
    <property type="entry name" value="EGF_Ca-bd_CS"/>
</dbReference>
<keyword evidence="9" id="KW-0472">Membrane</keyword>
<keyword evidence="9" id="KW-0812">Transmembrane</keyword>
<dbReference type="GO" id="GO:0007399">
    <property type="term" value="P:nervous system development"/>
    <property type="evidence" value="ECO:0007669"/>
    <property type="project" value="UniProtKB-ARBA"/>
</dbReference>
<dbReference type="FunFam" id="2.10.25.10:FF:000045">
    <property type="entry name" value="Slit guidance ligand 2"/>
    <property type="match status" value="1"/>
</dbReference>
<keyword evidence="6 8" id="KW-1015">Disulfide bond</keyword>
<feature type="disulfide bond" evidence="8">
    <location>
        <begin position="54"/>
        <end position="63"/>
    </location>
</feature>
<dbReference type="InterPro" id="IPR001881">
    <property type="entry name" value="EGF-like_Ca-bd_dom"/>
</dbReference>
<keyword evidence="2" id="KW-0964">Secreted</keyword>
<feature type="chain" id="PRO_5028998001" evidence="10">
    <location>
        <begin position="23"/>
        <end position="301"/>
    </location>
</feature>
<dbReference type="WBParaSite" id="Pan_g5318.t1">
    <property type="protein sequence ID" value="Pan_g5318.t1"/>
    <property type="gene ID" value="Pan_g5318"/>
</dbReference>
<dbReference type="PROSITE" id="PS01186">
    <property type="entry name" value="EGF_2"/>
    <property type="match status" value="1"/>
</dbReference>
<keyword evidence="12" id="KW-1185">Reference proteome</keyword>
<feature type="signal peptide" evidence="10">
    <location>
        <begin position="1"/>
        <end position="22"/>
    </location>
</feature>
<evidence type="ECO:0000256" key="7">
    <source>
        <dbReference type="ARBA" id="ARBA00023180"/>
    </source>
</evidence>
<dbReference type="PANTHER" id="PTHR12916:SF4">
    <property type="entry name" value="UNINFLATABLE, ISOFORM C"/>
    <property type="match status" value="1"/>
</dbReference>
<evidence type="ECO:0000259" key="11">
    <source>
        <dbReference type="PROSITE" id="PS50026"/>
    </source>
</evidence>
<keyword evidence="5" id="KW-0677">Repeat</keyword>
<dbReference type="PROSITE" id="PS00022">
    <property type="entry name" value="EGF_1"/>
    <property type="match status" value="3"/>
</dbReference>
<evidence type="ECO:0000256" key="1">
    <source>
        <dbReference type="ARBA" id="ARBA00004613"/>
    </source>
</evidence>
<evidence type="ECO:0000313" key="13">
    <source>
        <dbReference type="WBParaSite" id="Pan_g5318.t1"/>
    </source>
</evidence>
<dbReference type="SUPFAM" id="SSF57184">
    <property type="entry name" value="Growth factor receptor domain"/>
    <property type="match status" value="1"/>
</dbReference>
<keyword evidence="9" id="KW-1133">Transmembrane helix</keyword>
<comment type="subcellular location">
    <subcellularLocation>
        <location evidence="1">Secreted</location>
    </subcellularLocation>
</comment>
<dbReference type="InterPro" id="IPR009030">
    <property type="entry name" value="Growth_fac_rcpt_cys_sf"/>
</dbReference>
<keyword evidence="7" id="KW-0325">Glycoprotein</keyword>
<dbReference type="CDD" id="cd00054">
    <property type="entry name" value="EGF_CA"/>
    <property type="match status" value="1"/>
</dbReference>
<proteinExistence type="predicted"/>
<dbReference type="InterPro" id="IPR049883">
    <property type="entry name" value="NOTCH1_EGF-like"/>
</dbReference>
<dbReference type="PROSITE" id="PS01187">
    <property type="entry name" value="EGF_CA"/>
    <property type="match status" value="1"/>
</dbReference>
<sequence length="301" mass="32583">MARINFVLTTIVLLVFLGQTSAYDKCKNHKCQNGGRCVENINPYERELVPVCLCKPSFTGPFCESAISDTADASNCPGFYMTVEGKAKCICRPGAKGPHCFEDSDNLRACMATAPCTMDPVTYELKCNCGNGKKLRFGGNAAASKCKDCPPNKQCIPQKDGGYQCACPKGMVGDYCEYADPCIDLPADACGHGVCDSTVTGIAVCACEAGFQGDNCQDDIDECDDNPCNDGEMCFNSPGSYKCVVAAMYVQERQVPRDDTEVFLRVCSDVALMILAILALYMIYQACSTGATEYAIYRGRW</sequence>
<reference evidence="12" key="1">
    <citation type="journal article" date="2013" name="Genetics">
        <title>The draft genome and transcriptome of Panagrellus redivivus are shaped by the harsh demands of a free-living lifestyle.</title>
        <authorList>
            <person name="Srinivasan J."/>
            <person name="Dillman A.R."/>
            <person name="Macchietto M.G."/>
            <person name="Heikkinen L."/>
            <person name="Lakso M."/>
            <person name="Fracchia K.M."/>
            <person name="Antoshechkin I."/>
            <person name="Mortazavi A."/>
            <person name="Wong G."/>
            <person name="Sternberg P.W."/>
        </authorList>
    </citation>
    <scope>NUCLEOTIDE SEQUENCE [LARGE SCALE GENOMIC DNA]</scope>
    <source>
        <strain evidence="12">MT8872</strain>
    </source>
</reference>
<dbReference type="GO" id="GO:0005509">
    <property type="term" value="F:calcium ion binding"/>
    <property type="evidence" value="ECO:0007669"/>
    <property type="project" value="InterPro"/>
</dbReference>
<dbReference type="PROSITE" id="PS50026">
    <property type="entry name" value="EGF_3"/>
    <property type="match status" value="3"/>
</dbReference>
<organism evidence="12 13">
    <name type="scientific">Panagrellus redivivus</name>
    <name type="common">Microworm</name>
    <dbReference type="NCBI Taxonomy" id="6233"/>
    <lineage>
        <taxon>Eukaryota</taxon>
        <taxon>Metazoa</taxon>
        <taxon>Ecdysozoa</taxon>
        <taxon>Nematoda</taxon>
        <taxon>Chromadorea</taxon>
        <taxon>Rhabditida</taxon>
        <taxon>Tylenchina</taxon>
        <taxon>Panagrolaimomorpha</taxon>
        <taxon>Panagrolaimoidea</taxon>
        <taxon>Panagrolaimidae</taxon>
        <taxon>Panagrellus</taxon>
    </lineage>
</organism>
<dbReference type="InterPro" id="IPR000742">
    <property type="entry name" value="EGF"/>
</dbReference>
<protein>
    <submittedName>
        <fullName evidence="13">EGF-like domain-containing protein</fullName>
    </submittedName>
</protein>
<evidence type="ECO:0000256" key="9">
    <source>
        <dbReference type="SAM" id="Phobius"/>
    </source>
</evidence>
<keyword evidence="3 8" id="KW-0245">EGF-like domain</keyword>
<feature type="disulfide bond" evidence="8">
    <location>
        <begin position="167"/>
        <end position="176"/>
    </location>
</feature>
<dbReference type="SMART" id="SM00181">
    <property type="entry name" value="EGF"/>
    <property type="match status" value="3"/>
</dbReference>
<comment type="caution">
    <text evidence="8">Lacks conserved residue(s) required for the propagation of feature annotation.</text>
</comment>
<dbReference type="Proteomes" id="UP000492821">
    <property type="component" value="Unassembled WGS sequence"/>
</dbReference>
<dbReference type="Pfam" id="PF07645">
    <property type="entry name" value="EGF_CA"/>
    <property type="match status" value="1"/>
</dbReference>
<evidence type="ECO:0000256" key="2">
    <source>
        <dbReference type="ARBA" id="ARBA00022525"/>
    </source>
</evidence>
<feature type="domain" description="EGF-like" evidence="11">
    <location>
        <begin position="178"/>
        <end position="217"/>
    </location>
</feature>
<dbReference type="SMART" id="SM00179">
    <property type="entry name" value="EGF_CA"/>
    <property type="match status" value="2"/>
</dbReference>
<dbReference type="Gene3D" id="2.10.25.10">
    <property type="entry name" value="Laminin"/>
    <property type="match status" value="3"/>
</dbReference>
<evidence type="ECO:0000256" key="4">
    <source>
        <dbReference type="ARBA" id="ARBA00022729"/>
    </source>
</evidence>
<accession>A0A7E4ZZG7</accession>
<evidence type="ECO:0000256" key="5">
    <source>
        <dbReference type="ARBA" id="ARBA00022737"/>
    </source>
</evidence>
<dbReference type="AlphaFoldDB" id="A0A7E4ZZG7"/>
<evidence type="ECO:0000256" key="6">
    <source>
        <dbReference type="ARBA" id="ARBA00023157"/>
    </source>
</evidence>
<evidence type="ECO:0000313" key="12">
    <source>
        <dbReference type="Proteomes" id="UP000492821"/>
    </source>
</evidence>
<keyword evidence="4 10" id="KW-0732">Signal</keyword>
<evidence type="ECO:0000256" key="10">
    <source>
        <dbReference type="SAM" id="SignalP"/>
    </source>
</evidence>
<dbReference type="GO" id="GO:0005576">
    <property type="term" value="C:extracellular region"/>
    <property type="evidence" value="ECO:0007669"/>
    <property type="project" value="UniProtKB-SubCell"/>
</dbReference>